<dbReference type="KEGG" id="hazt:108668793"/>
<evidence type="ECO:0000256" key="1">
    <source>
        <dbReference type="ARBA" id="ARBA00022527"/>
    </source>
</evidence>
<evidence type="ECO:0000256" key="2">
    <source>
        <dbReference type="ARBA" id="ARBA00022679"/>
    </source>
</evidence>
<feature type="region of interest" description="Disordered" evidence="7">
    <location>
        <begin position="949"/>
        <end position="971"/>
    </location>
</feature>
<feature type="compositionally biased region" description="Basic and acidic residues" evidence="7">
    <location>
        <begin position="1159"/>
        <end position="1178"/>
    </location>
</feature>
<dbReference type="PANTHER" id="PTHR24058:SF130">
    <property type="entry name" value="SERINE_THREONINE PROTEIN KINASES-RELATED"/>
    <property type="match status" value="1"/>
</dbReference>
<accession>A0A8B7NDF0</accession>
<feature type="domain" description="Protein kinase" evidence="8">
    <location>
        <begin position="302"/>
        <end position="598"/>
    </location>
</feature>
<feature type="compositionally biased region" description="Basic and acidic residues" evidence="7">
    <location>
        <begin position="126"/>
        <end position="137"/>
    </location>
</feature>
<gene>
    <name evidence="10" type="primary">LOC108668793</name>
</gene>
<feature type="compositionally biased region" description="Basic and acidic residues" evidence="7">
    <location>
        <begin position="149"/>
        <end position="195"/>
    </location>
</feature>
<dbReference type="PROSITE" id="PS50011">
    <property type="entry name" value="PROTEIN_KINASE_DOM"/>
    <property type="match status" value="1"/>
</dbReference>
<feature type="region of interest" description="Disordered" evidence="7">
    <location>
        <begin position="742"/>
        <end position="935"/>
    </location>
</feature>
<keyword evidence="5 6" id="KW-0067">ATP-binding</keyword>
<sequence length="1343" mass="152289">MAVKSLPEKAGFQKWVKFCLDDLPLIRPPKQHTMVHMTGGLTNLYKRISKIRQDNGCKDVPIKSEDQILLEKSDVEKVPLTDFYKNQVVSSEDNEESKDDKSTEKESKELALEDKAESSRNEINGEENKNTEAKELSNGELENMETEEEKSQVDDPEKKKALENDLKEDGTDDKEKETINESSEDKENESNENEKVISSNDGDADKKKEIDKIKEKDKNDNEESKIVKENEVNKEKSSSEKDKANKEKVELEEEEKSEKEAKEESDDEDDEEEEEEEETTEFTDEDGEFVPVVGMPLLANRYKYLQVLGRGQSALIIKVEDTFCKNKELAIKVLHQVYKPIGSQEADILLELQRADPYFHVPFARVKTQFLYGPHYCLVFDCLLPTPLYTYYDQKDIRGASSLPYIRHLAVKLLTVMGFLQKQNVIHADLKPENILLRDENDLNSIMVVDFGNALRNTEEELSLYYSDFELQTLLYRAPEVIFGLRFSLEVDMWSLGCLLAECYIGKPLFFGKTKEEILTKICKLLGPFPKEFSEGMCGEEFAEFIGRPLSRYQRIENLSKRLNKCTDMAFLLLVERMLTYVPEQRVVPADAACHPFVAHVSPFLYLTLSSGQSRYPTILLDNSTYPHRPEHMEEDDEVEHRAASRKRLLSYAHRPPKHENLVTVSSSGHTITTTTAADNLISVNKQNKTVSVAPTSSSQAPVSRSDVKETLKSMGLRCEDFTISVYSKEQAHAILRKQGVEVTNHVPPSNNRQSQSNSGRSVRSGGPQDSFRSSSVSVSRPNNRAGPGNRPSGMQGNAQPRPATNTSQSRPPPVPEDDDDDDCVILDPPVNSNPRPLPPKPRLPQQFQLMGTTVQVNRGSKRPYSGPQNSISSKRPMMSGQYHNSSGNYGHHQQYRQMPQQRFSSRQRQYQQMMQQQYMDDYSDEDSSGESSVQDTLKRLKNYNVSITCRRNEQPPSRQGGGAHGGRHFANSRQMAGNVTTSYHPHGGNPRGIRQSNQMMRDHNMSRAQQMMRGSNAMTRQNMMRAQNMHMMQRNMMQDGDSDYDDDQMMDSDEEAEADMAKYLECEIGEDNMGQMVEGDEELHFDDDDEDHLEEGEVRRSHHMANARRMPASNTNPAKGKYSHLATKKRSAPPPQSEEADTSIEEVTLSRGSEPESEPGKAKQKDLKTNKKLKEKDGDDNEKDDAGNDHDNKDEDEDQEEEEEEDGEEEEGEGREQDESNIADLVDNMLERHLQAVSKAADGEAESSEEAKDSELMNEEEPKGGEERDDAESPMNEDELLGDSNNPEDDKEVNQVQEKKGSKKDPSKTIEDSMEDDLKDEDDGDEIDEELEKELLAGEGDL</sequence>
<feature type="compositionally biased region" description="Acidic residues" evidence="7">
    <location>
        <begin position="816"/>
        <end position="825"/>
    </location>
</feature>
<dbReference type="GeneID" id="108668793"/>
<feature type="binding site" evidence="6">
    <location>
        <position position="332"/>
    </location>
    <ligand>
        <name>ATP</name>
        <dbReference type="ChEBI" id="CHEBI:30616"/>
    </ligand>
</feature>
<dbReference type="PROSITE" id="PS00107">
    <property type="entry name" value="PROTEIN_KINASE_ATP"/>
    <property type="match status" value="1"/>
</dbReference>
<dbReference type="Pfam" id="PF00069">
    <property type="entry name" value="Pkinase"/>
    <property type="match status" value="1"/>
</dbReference>
<feature type="compositionally biased region" description="Low complexity" evidence="7">
    <location>
        <begin position="897"/>
        <end position="921"/>
    </location>
</feature>
<feature type="compositionally biased region" description="Polar residues" evidence="7">
    <location>
        <begin position="793"/>
        <end position="810"/>
    </location>
</feature>
<dbReference type="RefSeq" id="XP_018011536.1">
    <property type="nucleotide sequence ID" value="XM_018156047.2"/>
</dbReference>
<dbReference type="Gene3D" id="1.10.510.10">
    <property type="entry name" value="Transferase(Phosphotransferase) domain 1"/>
    <property type="match status" value="1"/>
</dbReference>
<keyword evidence="3 6" id="KW-0547">Nucleotide-binding</keyword>
<dbReference type="GO" id="GO:0005524">
    <property type="term" value="F:ATP binding"/>
    <property type="evidence" value="ECO:0007669"/>
    <property type="project" value="UniProtKB-UniRule"/>
</dbReference>
<feature type="region of interest" description="Disordered" evidence="7">
    <location>
        <begin position="81"/>
        <end position="286"/>
    </location>
</feature>
<feature type="compositionally biased region" description="Polar residues" evidence="7">
    <location>
        <begin position="846"/>
        <end position="859"/>
    </location>
</feature>
<dbReference type="InterPro" id="IPR050494">
    <property type="entry name" value="Ser_Thr_dual-spec_kinase"/>
</dbReference>
<keyword evidence="2" id="KW-0808">Transferase</keyword>
<evidence type="ECO:0000256" key="5">
    <source>
        <dbReference type="ARBA" id="ARBA00022840"/>
    </source>
</evidence>
<dbReference type="SUPFAM" id="SSF56112">
    <property type="entry name" value="Protein kinase-like (PK-like)"/>
    <property type="match status" value="1"/>
</dbReference>
<keyword evidence="1" id="KW-0723">Serine/threonine-protein kinase</keyword>
<feature type="compositionally biased region" description="Low complexity" evidence="7">
    <location>
        <begin position="747"/>
        <end position="781"/>
    </location>
</feature>
<protein>
    <submittedName>
        <fullName evidence="10">Uncharacterized protein LOC108668793</fullName>
    </submittedName>
</protein>
<feature type="compositionally biased region" description="Acidic residues" evidence="7">
    <location>
        <begin position="1195"/>
        <end position="1214"/>
    </location>
</feature>
<reference evidence="10" key="1">
    <citation type="submission" date="2025-08" db="UniProtKB">
        <authorList>
            <consortium name="RefSeq"/>
        </authorList>
    </citation>
    <scope>IDENTIFICATION</scope>
    <source>
        <tissue evidence="10">Whole organism</tissue>
    </source>
</reference>
<name>A0A8B7NDF0_HYAAZ</name>
<keyword evidence="4" id="KW-0418">Kinase</keyword>
<evidence type="ECO:0000256" key="6">
    <source>
        <dbReference type="PROSITE-ProRule" id="PRU10141"/>
    </source>
</evidence>
<dbReference type="InterPro" id="IPR011009">
    <property type="entry name" value="Kinase-like_dom_sf"/>
</dbReference>
<evidence type="ECO:0000313" key="9">
    <source>
        <dbReference type="Proteomes" id="UP000694843"/>
    </source>
</evidence>
<feature type="compositionally biased region" description="Acidic residues" evidence="7">
    <location>
        <begin position="1313"/>
        <end position="1329"/>
    </location>
</feature>
<feature type="compositionally biased region" description="Basic and acidic residues" evidence="7">
    <location>
        <begin position="203"/>
        <end position="249"/>
    </location>
</feature>
<dbReference type="PROSITE" id="PS00108">
    <property type="entry name" value="PROTEIN_KINASE_ST"/>
    <property type="match status" value="1"/>
</dbReference>
<evidence type="ECO:0000259" key="8">
    <source>
        <dbReference type="PROSITE" id="PS50011"/>
    </source>
</evidence>
<feature type="compositionally biased region" description="Basic and acidic residues" evidence="7">
    <location>
        <begin position="98"/>
        <end position="120"/>
    </location>
</feature>
<evidence type="ECO:0000256" key="3">
    <source>
        <dbReference type="ARBA" id="ARBA00022741"/>
    </source>
</evidence>
<dbReference type="PANTHER" id="PTHR24058">
    <property type="entry name" value="DUAL SPECIFICITY PROTEIN KINASE"/>
    <property type="match status" value="1"/>
</dbReference>
<feature type="compositionally biased region" description="Acidic residues" evidence="7">
    <location>
        <begin position="263"/>
        <end position="286"/>
    </location>
</feature>
<feature type="compositionally biased region" description="Low complexity" evidence="7">
    <location>
        <begin position="826"/>
        <end position="835"/>
    </location>
</feature>
<dbReference type="Gene3D" id="3.30.200.20">
    <property type="entry name" value="Phosphorylase Kinase, domain 1"/>
    <property type="match status" value="1"/>
</dbReference>
<feature type="compositionally biased region" description="Basic and acidic residues" evidence="7">
    <location>
        <begin position="1298"/>
        <end position="1312"/>
    </location>
</feature>
<feature type="compositionally biased region" description="Acidic residues" evidence="7">
    <location>
        <begin position="1268"/>
        <end position="1292"/>
    </location>
</feature>
<dbReference type="InterPro" id="IPR008271">
    <property type="entry name" value="Ser/Thr_kinase_AS"/>
</dbReference>
<evidence type="ECO:0000313" key="10">
    <source>
        <dbReference type="RefSeq" id="XP_018011536.1"/>
    </source>
</evidence>
<dbReference type="Proteomes" id="UP000694843">
    <property type="component" value="Unplaced"/>
</dbReference>
<feature type="region of interest" description="Disordered" evidence="7">
    <location>
        <begin position="1093"/>
        <end position="1329"/>
    </location>
</feature>
<feature type="compositionally biased region" description="Basic and acidic residues" evidence="7">
    <location>
        <begin position="1185"/>
        <end position="1194"/>
    </location>
</feature>
<keyword evidence="9" id="KW-1185">Reference proteome</keyword>
<evidence type="ECO:0000256" key="7">
    <source>
        <dbReference type="SAM" id="MobiDB-lite"/>
    </source>
</evidence>
<dbReference type="SMART" id="SM00220">
    <property type="entry name" value="S_TKc"/>
    <property type="match status" value="1"/>
</dbReference>
<feature type="compositionally biased region" description="Basic and acidic residues" evidence="7">
    <location>
        <begin position="1250"/>
        <end position="1267"/>
    </location>
</feature>
<dbReference type="OrthoDB" id="9332038at2759"/>
<proteinExistence type="predicted"/>
<dbReference type="InterPro" id="IPR017441">
    <property type="entry name" value="Protein_kinase_ATP_BS"/>
</dbReference>
<dbReference type="GO" id="GO:0004674">
    <property type="term" value="F:protein serine/threonine kinase activity"/>
    <property type="evidence" value="ECO:0007669"/>
    <property type="project" value="UniProtKB-KW"/>
</dbReference>
<feature type="compositionally biased region" description="Polar residues" evidence="7">
    <location>
        <begin position="949"/>
        <end position="958"/>
    </location>
</feature>
<evidence type="ECO:0000256" key="4">
    <source>
        <dbReference type="ARBA" id="ARBA00022777"/>
    </source>
</evidence>
<dbReference type="InterPro" id="IPR000719">
    <property type="entry name" value="Prot_kinase_dom"/>
</dbReference>
<organism evidence="9 10">
    <name type="scientific">Hyalella azteca</name>
    <name type="common">Amphipod</name>
    <dbReference type="NCBI Taxonomy" id="294128"/>
    <lineage>
        <taxon>Eukaryota</taxon>
        <taxon>Metazoa</taxon>
        <taxon>Ecdysozoa</taxon>
        <taxon>Arthropoda</taxon>
        <taxon>Crustacea</taxon>
        <taxon>Multicrustacea</taxon>
        <taxon>Malacostraca</taxon>
        <taxon>Eumalacostraca</taxon>
        <taxon>Peracarida</taxon>
        <taxon>Amphipoda</taxon>
        <taxon>Senticaudata</taxon>
        <taxon>Talitrida</taxon>
        <taxon>Talitroidea</taxon>
        <taxon>Hyalellidae</taxon>
        <taxon>Hyalella</taxon>
    </lineage>
</organism>